<keyword evidence="2" id="KW-1185">Reference proteome</keyword>
<evidence type="ECO:0000313" key="2">
    <source>
        <dbReference type="Proteomes" id="UP001196068"/>
    </source>
</evidence>
<gene>
    <name evidence="1" type="ORF">GXW79_00315</name>
</gene>
<dbReference type="Proteomes" id="UP001196068">
    <property type="component" value="Unassembled WGS sequence"/>
</dbReference>
<dbReference type="Gene3D" id="3.40.190.10">
    <property type="entry name" value="Periplasmic binding protein-like II"/>
    <property type="match status" value="2"/>
</dbReference>
<proteinExistence type="predicted"/>
<organism evidence="1 2">
    <name type="scientific">Plastoroseomonas arctica</name>
    <dbReference type="NCBI Taxonomy" id="1509237"/>
    <lineage>
        <taxon>Bacteria</taxon>
        <taxon>Pseudomonadati</taxon>
        <taxon>Pseudomonadota</taxon>
        <taxon>Alphaproteobacteria</taxon>
        <taxon>Acetobacterales</taxon>
        <taxon>Acetobacteraceae</taxon>
        <taxon>Plastoroseomonas</taxon>
    </lineage>
</organism>
<protein>
    <submittedName>
        <fullName evidence="1">ABC transporter substrate-binding protein</fullName>
    </submittedName>
</protein>
<dbReference type="InterPro" id="IPR050682">
    <property type="entry name" value="ModA/WtpA"/>
</dbReference>
<dbReference type="EMBL" id="JAAEDH010000001">
    <property type="protein sequence ID" value="MBR0653512.1"/>
    <property type="molecule type" value="Genomic_DNA"/>
</dbReference>
<dbReference type="SUPFAM" id="SSF53850">
    <property type="entry name" value="Periplasmic binding protein-like II"/>
    <property type="match status" value="1"/>
</dbReference>
<accession>A0AAF1JU24</accession>
<reference evidence="1" key="1">
    <citation type="submission" date="2020-01" db="EMBL/GenBank/DDBJ databases">
        <authorList>
            <person name="Rat A."/>
        </authorList>
    </citation>
    <scope>NUCLEOTIDE SEQUENCE</scope>
    <source>
        <strain evidence="1">LMG 28251</strain>
    </source>
</reference>
<dbReference type="PANTHER" id="PTHR30632:SF11">
    <property type="entry name" value="BLR4797 PROTEIN"/>
    <property type="match status" value="1"/>
</dbReference>
<evidence type="ECO:0000313" key="1">
    <source>
        <dbReference type="EMBL" id="MBR0653512.1"/>
    </source>
</evidence>
<name>A0AAF1JU24_9PROT</name>
<sequence length="222" mass="22158">MALHLLSTLGLQGVIEPQLGALSTRLGTPVTAEFAPTQVMLARIAEGARGDVAAITEAGIARLAEQGIVEGRQVNLARSSVGAAVRAGATPPDLSTEASTIAALQAAPSIVYSRQGASGLFFAKLIARLGIADAVNAKATIIPEGFTGALVARGEAALAIQQMSELLAVPGLAPPVPLPDALQEKLVFTAAGFVGGDAAALLDALVALCTPDALVAQGLAPA</sequence>
<dbReference type="GO" id="GO:0015689">
    <property type="term" value="P:molybdate ion transport"/>
    <property type="evidence" value="ECO:0007669"/>
    <property type="project" value="TreeGrafter"/>
</dbReference>
<dbReference type="GO" id="GO:0030973">
    <property type="term" value="F:molybdate ion binding"/>
    <property type="evidence" value="ECO:0007669"/>
    <property type="project" value="TreeGrafter"/>
</dbReference>
<dbReference type="AlphaFoldDB" id="A0AAF1JU24"/>
<reference evidence="1" key="2">
    <citation type="journal article" date="2021" name="Syst. Appl. Microbiol.">
        <title>Roseomonas hellenica sp. nov., isolated from roots of wild-growing Alkanna tinctoria.</title>
        <authorList>
            <person name="Rat A."/>
            <person name="Naranjo H.D."/>
            <person name="Lebbe L."/>
            <person name="Cnockaert M."/>
            <person name="Krigas N."/>
            <person name="Grigoriadou K."/>
            <person name="Maloupa E."/>
            <person name="Willems A."/>
        </authorList>
    </citation>
    <scope>NUCLEOTIDE SEQUENCE</scope>
    <source>
        <strain evidence="1">LMG 28251</strain>
    </source>
</reference>
<dbReference type="RefSeq" id="WP_211872217.1">
    <property type="nucleotide sequence ID" value="NZ_JAAEDH010000001.1"/>
</dbReference>
<comment type="caution">
    <text evidence="1">The sequence shown here is derived from an EMBL/GenBank/DDBJ whole genome shotgun (WGS) entry which is preliminary data.</text>
</comment>
<dbReference type="PANTHER" id="PTHR30632">
    <property type="entry name" value="MOLYBDATE-BINDING PERIPLASMIC PROTEIN"/>
    <property type="match status" value="1"/>
</dbReference>
<dbReference type="Pfam" id="PF13531">
    <property type="entry name" value="SBP_bac_11"/>
    <property type="match status" value="1"/>
</dbReference>